<keyword evidence="2" id="KW-0732">Signal</keyword>
<feature type="signal peptide" evidence="2">
    <location>
        <begin position="1"/>
        <end position="30"/>
    </location>
</feature>
<dbReference type="PROSITE" id="PS51318">
    <property type="entry name" value="TAT"/>
    <property type="match status" value="1"/>
</dbReference>
<evidence type="ECO:0000313" key="4">
    <source>
        <dbReference type="Proteomes" id="UP000748756"/>
    </source>
</evidence>
<feature type="compositionally biased region" description="Basic and acidic residues" evidence="1">
    <location>
        <begin position="71"/>
        <end position="80"/>
    </location>
</feature>
<feature type="chain" id="PRO_5040325362" evidence="2">
    <location>
        <begin position="31"/>
        <end position="128"/>
    </location>
</feature>
<protein>
    <submittedName>
        <fullName evidence="3">Uncharacterized protein</fullName>
    </submittedName>
</protein>
<organism evidence="3 4">
    <name type="scientific">Linnemannia schmuckeri</name>
    <dbReference type="NCBI Taxonomy" id="64567"/>
    <lineage>
        <taxon>Eukaryota</taxon>
        <taxon>Fungi</taxon>
        <taxon>Fungi incertae sedis</taxon>
        <taxon>Mucoromycota</taxon>
        <taxon>Mortierellomycotina</taxon>
        <taxon>Mortierellomycetes</taxon>
        <taxon>Mortierellales</taxon>
        <taxon>Mortierellaceae</taxon>
        <taxon>Linnemannia</taxon>
    </lineage>
</organism>
<dbReference type="Proteomes" id="UP000748756">
    <property type="component" value="Unassembled WGS sequence"/>
</dbReference>
<evidence type="ECO:0000313" key="3">
    <source>
        <dbReference type="EMBL" id="KAF9155931.1"/>
    </source>
</evidence>
<evidence type="ECO:0000256" key="1">
    <source>
        <dbReference type="SAM" id="MobiDB-lite"/>
    </source>
</evidence>
<dbReference type="AlphaFoldDB" id="A0A9P5S8A2"/>
<gene>
    <name evidence="3" type="ORF">BG015_007962</name>
</gene>
<name>A0A9P5S8A2_9FUNG</name>
<evidence type="ECO:0000256" key="2">
    <source>
        <dbReference type="SAM" id="SignalP"/>
    </source>
</evidence>
<dbReference type="InterPro" id="IPR006311">
    <property type="entry name" value="TAT_signal"/>
</dbReference>
<feature type="region of interest" description="Disordered" evidence="1">
    <location>
        <begin position="62"/>
        <end position="82"/>
    </location>
</feature>
<accession>A0A9P5S8A2</accession>
<proteinExistence type="predicted"/>
<dbReference type="EMBL" id="JAAAUQ010000044">
    <property type="protein sequence ID" value="KAF9155931.1"/>
    <property type="molecule type" value="Genomic_DNA"/>
</dbReference>
<sequence>MVFSVTRRSFTLATAAVLAMVVLSASSTSAAPAAPAASVVDEALYNQDFFLGTFLGQEAPEPLVHGGLDGNQDKLDEKPYSPHPEYISADDKAVYNAGYLIGYYGTTVAPESFVDGGINGAKYGSGQA</sequence>
<reference evidence="3" key="1">
    <citation type="journal article" date="2020" name="Fungal Divers.">
        <title>Resolving the Mortierellaceae phylogeny through synthesis of multi-gene phylogenetics and phylogenomics.</title>
        <authorList>
            <person name="Vandepol N."/>
            <person name="Liber J."/>
            <person name="Desiro A."/>
            <person name="Na H."/>
            <person name="Kennedy M."/>
            <person name="Barry K."/>
            <person name="Grigoriev I.V."/>
            <person name="Miller A.N."/>
            <person name="O'Donnell K."/>
            <person name="Stajich J.E."/>
            <person name="Bonito G."/>
        </authorList>
    </citation>
    <scope>NUCLEOTIDE SEQUENCE</scope>
    <source>
        <strain evidence="3">NRRL 6426</strain>
    </source>
</reference>
<dbReference type="OrthoDB" id="10365482at2759"/>
<keyword evidence="4" id="KW-1185">Reference proteome</keyword>
<comment type="caution">
    <text evidence="3">The sequence shown here is derived from an EMBL/GenBank/DDBJ whole genome shotgun (WGS) entry which is preliminary data.</text>
</comment>